<keyword evidence="3" id="KW-0645">Protease</keyword>
<feature type="domain" description="UCH catalytic" evidence="9">
    <location>
        <begin position="103"/>
        <end position="164"/>
    </location>
</feature>
<comment type="similarity">
    <text evidence="7">Belongs to the peptidase C12 family.</text>
</comment>
<evidence type="ECO:0000256" key="7">
    <source>
        <dbReference type="PROSITE-ProRule" id="PRU01393"/>
    </source>
</evidence>
<accession>A0ABR1I6Q7</accession>
<dbReference type="SUPFAM" id="SSF54001">
    <property type="entry name" value="Cysteine proteinases"/>
    <property type="match status" value="1"/>
</dbReference>
<dbReference type="Proteomes" id="UP001498421">
    <property type="component" value="Unassembled WGS sequence"/>
</dbReference>
<comment type="caution">
    <text evidence="10">The sequence shown here is derived from an EMBL/GenBank/DDBJ whole genome shotgun (WGS) entry which is preliminary data.</text>
</comment>
<dbReference type="Pfam" id="PF01088">
    <property type="entry name" value="Peptidase_C12"/>
    <property type="match status" value="1"/>
</dbReference>
<keyword evidence="6" id="KW-0788">Thiol protease</keyword>
<evidence type="ECO:0000256" key="2">
    <source>
        <dbReference type="ARBA" id="ARBA00012759"/>
    </source>
</evidence>
<feature type="region of interest" description="Disordered" evidence="8">
    <location>
        <begin position="15"/>
        <end position="81"/>
    </location>
</feature>
<evidence type="ECO:0000256" key="4">
    <source>
        <dbReference type="ARBA" id="ARBA00022786"/>
    </source>
</evidence>
<feature type="compositionally biased region" description="Low complexity" evidence="8">
    <location>
        <begin position="29"/>
        <end position="47"/>
    </location>
</feature>
<evidence type="ECO:0000256" key="8">
    <source>
        <dbReference type="SAM" id="MobiDB-lite"/>
    </source>
</evidence>
<protein>
    <recommendedName>
        <fullName evidence="2">ubiquitinyl hydrolase 1</fullName>
        <ecNumber evidence="2">3.4.19.12</ecNumber>
    </recommendedName>
</protein>
<evidence type="ECO:0000256" key="3">
    <source>
        <dbReference type="ARBA" id="ARBA00022670"/>
    </source>
</evidence>
<dbReference type="PROSITE" id="PS52048">
    <property type="entry name" value="UCH_DOMAIN"/>
    <property type="match status" value="1"/>
</dbReference>
<sequence length="164" mass="18159">MPASTITISDAVIMAHSSETDQPPQGIETRPTQTPPRRSSRLASRLAVNPQKVRAVSATMSEPSRNPKRKASEAAKQATQPVDRLLDEALAPLTSRDVEEWQGWIELESEPAFFNIILRDLGVKNIKAQEIFTVDQDSLDMLPSVFSIWQPSSRSHPPGNLYLA</sequence>
<keyword evidence="4" id="KW-0833">Ubl conjugation pathway</keyword>
<evidence type="ECO:0000256" key="1">
    <source>
        <dbReference type="ARBA" id="ARBA00000707"/>
    </source>
</evidence>
<evidence type="ECO:0000256" key="5">
    <source>
        <dbReference type="ARBA" id="ARBA00022801"/>
    </source>
</evidence>
<dbReference type="Gene3D" id="3.40.532.10">
    <property type="entry name" value="Peptidase C12, ubiquitin carboxyl-terminal hydrolase"/>
    <property type="match status" value="1"/>
</dbReference>
<evidence type="ECO:0000313" key="11">
    <source>
        <dbReference type="Proteomes" id="UP001498421"/>
    </source>
</evidence>
<evidence type="ECO:0000256" key="6">
    <source>
        <dbReference type="ARBA" id="ARBA00022807"/>
    </source>
</evidence>
<keyword evidence="5" id="KW-0378">Hydrolase</keyword>
<dbReference type="InterPro" id="IPR038765">
    <property type="entry name" value="Papain-like_cys_pep_sf"/>
</dbReference>
<name>A0ABR1I6Q7_9HYPO</name>
<dbReference type="InterPro" id="IPR001578">
    <property type="entry name" value="Peptidase_C12_UCH"/>
</dbReference>
<keyword evidence="11" id="KW-1185">Reference proteome</keyword>
<gene>
    <name evidence="10" type="ORF">QQZ08_004798</name>
</gene>
<dbReference type="EMBL" id="JAZAVK010000038">
    <property type="protein sequence ID" value="KAK7428704.1"/>
    <property type="molecule type" value="Genomic_DNA"/>
</dbReference>
<comment type="catalytic activity">
    <reaction evidence="1">
        <text>Thiol-dependent hydrolysis of ester, thioester, amide, peptide and isopeptide bonds formed by the C-terminal Gly of ubiquitin (a 76-residue protein attached to proteins as an intracellular targeting signal).</text>
        <dbReference type="EC" id="3.4.19.12"/>
    </reaction>
</comment>
<comment type="caution">
    <text evidence="7">Lacks conserved residue(s) required for the propagation of feature annotation.</text>
</comment>
<reference evidence="10 11" key="1">
    <citation type="journal article" date="2025" name="Microbiol. Resour. Announc.">
        <title>Draft genome sequences for Neonectria magnoliae and Neonectria punicea, canker pathogens of Liriodendron tulipifera and Acer saccharum in West Virginia.</title>
        <authorList>
            <person name="Petronek H.M."/>
            <person name="Kasson M.T."/>
            <person name="Metheny A.M."/>
            <person name="Stauder C.M."/>
            <person name="Lovett B."/>
            <person name="Lynch S.C."/>
            <person name="Garnas J.R."/>
            <person name="Kasson L.R."/>
            <person name="Stajich J.E."/>
        </authorList>
    </citation>
    <scope>NUCLEOTIDE SEQUENCE [LARGE SCALE GENOMIC DNA]</scope>
    <source>
        <strain evidence="10 11">NRRL 64651</strain>
    </source>
</reference>
<organism evidence="10 11">
    <name type="scientific">Neonectria magnoliae</name>
    <dbReference type="NCBI Taxonomy" id="2732573"/>
    <lineage>
        <taxon>Eukaryota</taxon>
        <taxon>Fungi</taxon>
        <taxon>Dikarya</taxon>
        <taxon>Ascomycota</taxon>
        <taxon>Pezizomycotina</taxon>
        <taxon>Sordariomycetes</taxon>
        <taxon>Hypocreomycetidae</taxon>
        <taxon>Hypocreales</taxon>
        <taxon>Nectriaceae</taxon>
        <taxon>Neonectria</taxon>
    </lineage>
</organism>
<evidence type="ECO:0000313" key="10">
    <source>
        <dbReference type="EMBL" id="KAK7428704.1"/>
    </source>
</evidence>
<proteinExistence type="inferred from homology"/>
<dbReference type="InterPro" id="IPR036959">
    <property type="entry name" value="Peptidase_C12_UCH_sf"/>
</dbReference>
<evidence type="ECO:0000259" key="9">
    <source>
        <dbReference type="PROSITE" id="PS52048"/>
    </source>
</evidence>
<dbReference type="EC" id="3.4.19.12" evidence="2"/>